<dbReference type="Gene3D" id="3.20.20.80">
    <property type="entry name" value="Glycosidases"/>
    <property type="match status" value="1"/>
</dbReference>
<evidence type="ECO:0000313" key="2">
    <source>
        <dbReference type="EMBL" id="SKC00023.1"/>
    </source>
</evidence>
<dbReference type="InterPro" id="IPR006103">
    <property type="entry name" value="Glyco_hydro_2_cat"/>
</dbReference>
<dbReference type="EMBL" id="FUZA01000004">
    <property type="protein sequence ID" value="SKC00023.1"/>
    <property type="molecule type" value="Genomic_DNA"/>
</dbReference>
<keyword evidence="2" id="KW-0378">Hydrolase</keyword>
<name>A0A1T5FV07_9BACT</name>
<accession>A0A1T5FV07</accession>
<dbReference type="GO" id="GO:0005975">
    <property type="term" value="P:carbohydrate metabolic process"/>
    <property type="evidence" value="ECO:0007669"/>
    <property type="project" value="InterPro"/>
</dbReference>
<keyword evidence="3" id="KW-1185">Reference proteome</keyword>
<sequence length="420" mass="47859">MFLSGCTRERDRSYAKVQIVKAGGGYRILRNRETFLIKGASGDTHFRKLAQSGGNCLRIWDTTNLMQVLDSAHANNIAIIAGLPIQNSDQMSLYDNPDKTAQQLSAFKSLVNRHKNHPALLMWCVGNELDFPSKPAYNNFYKGFNALTDMIRSTDPDHPITTTVLNFNTKYIANIKLRCDIDVISFNIFNLLDSFRDDLKAISWFWDGPYMLLEWGTDGPWTGSLQTAWGAFIEHPSKKKADVYLRRYQEKMPVEDPRFLGSFAFFWGNKQETTNTWFSMFDESGAASEPVAIMQYLWTNQAVKEHYPAVKYMLLNKKGAADNVMVNPGEALDGQVVMFNSDSIKSVEWKIFREDWYKKNHQNSTKELAAIDSLYSEGRSLTTRFQSPSEEGPYRIFAKISGKNGNFATCNTPFYVVSDK</sequence>
<dbReference type="STRING" id="651661.SAMN05660293_03465"/>
<dbReference type="InterPro" id="IPR017853">
    <property type="entry name" value="GH"/>
</dbReference>
<dbReference type="AlphaFoldDB" id="A0A1T5FV07"/>
<dbReference type="Proteomes" id="UP000190897">
    <property type="component" value="Unassembled WGS sequence"/>
</dbReference>
<feature type="domain" description="Glycoside hydrolase family 2 catalytic" evidence="1">
    <location>
        <begin position="68"/>
        <end position="249"/>
    </location>
</feature>
<protein>
    <submittedName>
        <fullName evidence="2">Glycosyl hydrolases family 2, TIM barrel domain</fullName>
    </submittedName>
</protein>
<organism evidence="2 3">
    <name type="scientific">Dyadobacter psychrophilus</name>
    <dbReference type="NCBI Taxonomy" id="651661"/>
    <lineage>
        <taxon>Bacteria</taxon>
        <taxon>Pseudomonadati</taxon>
        <taxon>Bacteroidota</taxon>
        <taxon>Cytophagia</taxon>
        <taxon>Cytophagales</taxon>
        <taxon>Spirosomataceae</taxon>
        <taxon>Dyadobacter</taxon>
    </lineage>
</organism>
<dbReference type="SUPFAM" id="SSF51445">
    <property type="entry name" value="(Trans)glycosidases"/>
    <property type="match status" value="1"/>
</dbReference>
<evidence type="ECO:0000313" key="3">
    <source>
        <dbReference type="Proteomes" id="UP000190897"/>
    </source>
</evidence>
<dbReference type="GO" id="GO:0004553">
    <property type="term" value="F:hydrolase activity, hydrolyzing O-glycosyl compounds"/>
    <property type="evidence" value="ECO:0007669"/>
    <property type="project" value="InterPro"/>
</dbReference>
<reference evidence="3" key="1">
    <citation type="submission" date="2017-02" db="EMBL/GenBank/DDBJ databases">
        <authorList>
            <person name="Varghese N."/>
            <person name="Submissions S."/>
        </authorList>
    </citation>
    <scope>NUCLEOTIDE SEQUENCE [LARGE SCALE GENOMIC DNA]</scope>
    <source>
        <strain evidence="3">DSM 22270</strain>
    </source>
</reference>
<dbReference type="Pfam" id="PF02836">
    <property type="entry name" value="Glyco_hydro_2_C"/>
    <property type="match status" value="1"/>
</dbReference>
<evidence type="ECO:0000259" key="1">
    <source>
        <dbReference type="Pfam" id="PF02836"/>
    </source>
</evidence>
<proteinExistence type="predicted"/>
<gene>
    <name evidence="2" type="ORF">SAMN05660293_03465</name>
</gene>